<sequence length="198" mass="22859">MLDFSSIPDDILLEIFAYLPAQDILRSRRVCRRILAVTNERFVWDRVLWRTDAPLPNDIRPLHTPVTDLEKALARAERMDKIWSGKHIPMPRVIQHTKAFDSNTECRGTMNPYVIFATTGAMHGGGERSRYTWYDLGNLQKPVFEYRAPKRLVHGQAHCFDIVDDNLAYVMCVSWVVRSKAIESGHPHQLLVNNLLSF</sequence>
<feature type="domain" description="F-box" evidence="1">
    <location>
        <begin position="1"/>
        <end position="47"/>
    </location>
</feature>
<evidence type="ECO:0000313" key="3">
    <source>
        <dbReference type="Proteomes" id="UP000807342"/>
    </source>
</evidence>
<dbReference type="EMBL" id="MU151066">
    <property type="protein sequence ID" value="KAF9452896.1"/>
    <property type="molecule type" value="Genomic_DNA"/>
</dbReference>
<dbReference type="InterPro" id="IPR036047">
    <property type="entry name" value="F-box-like_dom_sf"/>
</dbReference>
<gene>
    <name evidence="2" type="ORF">P691DRAFT_131922</name>
</gene>
<comment type="caution">
    <text evidence="2">The sequence shown here is derived from an EMBL/GenBank/DDBJ whole genome shotgun (WGS) entry which is preliminary data.</text>
</comment>
<keyword evidence="3" id="KW-1185">Reference proteome</keyword>
<dbReference type="Pfam" id="PF12937">
    <property type="entry name" value="F-box-like"/>
    <property type="match status" value="1"/>
</dbReference>
<evidence type="ECO:0000313" key="2">
    <source>
        <dbReference type="EMBL" id="KAF9452896.1"/>
    </source>
</evidence>
<evidence type="ECO:0000259" key="1">
    <source>
        <dbReference type="PROSITE" id="PS50181"/>
    </source>
</evidence>
<dbReference type="SMART" id="SM00256">
    <property type="entry name" value="FBOX"/>
    <property type="match status" value="1"/>
</dbReference>
<dbReference type="SUPFAM" id="SSF81383">
    <property type="entry name" value="F-box domain"/>
    <property type="match status" value="1"/>
</dbReference>
<organism evidence="2 3">
    <name type="scientific">Macrolepiota fuliginosa MF-IS2</name>
    <dbReference type="NCBI Taxonomy" id="1400762"/>
    <lineage>
        <taxon>Eukaryota</taxon>
        <taxon>Fungi</taxon>
        <taxon>Dikarya</taxon>
        <taxon>Basidiomycota</taxon>
        <taxon>Agaricomycotina</taxon>
        <taxon>Agaricomycetes</taxon>
        <taxon>Agaricomycetidae</taxon>
        <taxon>Agaricales</taxon>
        <taxon>Agaricineae</taxon>
        <taxon>Agaricaceae</taxon>
        <taxon>Macrolepiota</taxon>
    </lineage>
</organism>
<dbReference type="Gene3D" id="1.20.1280.50">
    <property type="match status" value="1"/>
</dbReference>
<name>A0A9P5XPK5_9AGAR</name>
<dbReference type="AlphaFoldDB" id="A0A9P5XPK5"/>
<protein>
    <recommendedName>
        <fullName evidence="1">F-box domain-containing protein</fullName>
    </recommendedName>
</protein>
<dbReference type="InterPro" id="IPR001810">
    <property type="entry name" value="F-box_dom"/>
</dbReference>
<accession>A0A9P5XPK5</accession>
<reference evidence="2" key="1">
    <citation type="submission" date="2020-11" db="EMBL/GenBank/DDBJ databases">
        <authorList>
            <consortium name="DOE Joint Genome Institute"/>
            <person name="Ahrendt S."/>
            <person name="Riley R."/>
            <person name="Andreopoulos W."/>
            <person name="Labutti K."/>
            <person name="Pangilinan J."/>
            <person name="Ruiz-Duenas F.J."/>
            <person name="Barrasa J.M."/>
            <person name="Sanchez-Garcia M."/>
            <person name="Camarero S."/>
            <person name="Miyauchi S."/>
            <person name="Serrano A."/>
            <person name="Linde D."/>
            <person name="Babiker R."/>
            <person name="Drula E."/>
            <person name="Ayuso-Fernandez I."/>
            <person name="Pacheco R."/>
            <person name="Padilla G."/>
            <person name="Ferreira P."/>
            <person name="Barriuso J."/>
            <person name="Kellner H."/>
            <person name="Castanera R."/>
            <person name="Alfaro M."/>
            <person name="Ramirez L."/>
            <person name="Pisabarro A.G."/>
            <person name="Kuo A."/>
            <person name="Tritt A."/>
            <person name="Lipzen A."/>
            <person name="He G."/>
            <person name="Yan M."/>
            <person name="Ng V."/>
            <person name="Cullen D."/>
            <person name="Martin F."/>
            <person name="Rosso M.-N."/>
            <person name="Henrissat B."/>
            <person name="Hibbett D."/>
            <person name="Martinez A.T."/>
            <person name="Grigoriev I.V."/>
        </authorList>
    </citation>
    <scope>NUCLEOTIDE SEQUENCE</scope>
    <source>
        <strain evidence="2">MF-IS2</strain>
    </source>
</reference>
<dbReference type="PROSITE" id="PS50181">
    <property type="entry name" value="FBOX"/>
    <property type="match status" value="1"/>
</dbReference>
<dbReference type="OrthoDB" id="3019905at2759"/>
<dbReference type="Proteomes" id="UP000807342">
    <property type="component" value="Unassembled WGS sequence"/>
</dbReference>
<proteinExistence type="predicted"/>